<organism evidence="2 3">
    <name type="scientific">Salinibacter ruber</name>
    <dbReference type="NCBI Taxonomy" id="146919"/>
    <lineage>
        <taxon>Bacteria</taxon>
        <taxon>Pseudomonadati</taxon>
        <taxon>Rhodothermota</taxon>
        <taxon>Rhodothermia</taxon>
        <taxon>Rhodothermales</taxon>
        <taxon>Salinibacteraceae</taxon>
        <taxon>Salinibacter</taxon>
    </lineage>
</organism>
<reference evidence="2" key="1">
    <citation type="submission" date="2022-08" db="EMBL/GenBank/DDBJ databases">
        <title>Genomic Encyclopedia of Type Strains, Phase V (KMG-V): Genome sequencing to study the core and pangenomes of soil and plant-associated prokaryotes.</title>
        <authorList>
            <person name="Whitman W."/>
        </authorList>
    </citation>
    <scope>NUCLEOTIDE SEQUENCE</scope>
    <source>
        <strain evidence="2">0</strain>
    </source>
</reference>
<dbReference type="RefSeq" id="WP_259081016.1">
    <property type="nucleotide sequence ID" value="NZ_JANUAU010000013.1"/>
</dbReference>
<name>A0A9X2Q7H9_9BACT</name>
<gene>
    <name evidence="2" type="ORF">GGP71_003114</name>
</gene>
<feature type="transmembrane region" description="Helical" evidence="1">
    <location>
        <begin position="106"/>
        <end position="124"/>
    </location>
</feature>
<keyword evidence="1" id="KW-0472">Membrane</keyword>
<dbReference type="Proteomes" id="UP001155027">
    <property type="component" value="Unassembled WGS sequence"/>
</dbReference>
<evidence type="ECO:0000256" key="1">
    <source>
        <dbReference type="SAM" id="Phobius"/>
    </source>
</evidence>
<protein>
    <submittedName>
        <fullName evidence="2">Uncharacterized protein</fullName>
    </submittedName>
</protein>
<feature type="transmembrane region" description="Helical" evidence="1">
    <location>
        <begin position="61"/>
        <end position="86"/>
    </location>
</feature>
<dbReference type="EMBL" id="JANUAU010000013">
    <property type="protein sequence ID" value="MCS3679165.1"/>
    <property type="molecule type" value="Genomic_DNA"/>
</dbReference>
<sequence>MNLALAVFVVVGFAGVLEYLDLPERARGVGKRSQDALAVLQNDSLDDREKEEALQGHARRLFGLLGILGGGSILALGGPLATVWGLERIGIGSFGAVLRILQRLDFLAATIAVGLLGYLLVRFLRPS</sequence>
<evidence type="ECO:0000313" key="3">
    <source>
        <dbReference type="Proteomes" id="UP001155027"/>
    </source>
</evidence>
<comment type="caution">
    <text evidence="2">The sequence shown here is derived from an EMBL/GenBank/DDBJ whole genome shotgun (WGS) entry which is preliminary data.</text>
</comment>
<accession>A0A9X2Q7H9</accession>
<keyword evidence="1" id="KW-1133">Transmembrane helix</keyword>
<proteinExistence type="predicted"/>
<evidence type="ECO:0000313" key="2">
    <source>
        <dbReference type="EMBL" id="MCS3679165.1"/>
    </source>
</evidence>
<dbReference type="AlphaFoldDB" id="A0A9X2Q7H9"/>
<keyword evidence="1" id="KW-0812">Transmembrane</keyword>